<feature type="transmembrane region" description="Helical" evidence="7">
    <location>
        <begin position="42"/>
        <end position="64"/>
    </location>
</feature>
<keyword evidence="9" id="KW-1185">Reference proteome</keyword>
<feature type="transmembrane region" description="Helical" evidence="7">
    <location>
        <begin position="274"/>
        <end position="299"/>
    </location>
</feature>
<dbReference type="PANTHER" id="PTHR42775:SF1">
    <property type="entry name" value="PERMEASE RV2963-RELATED"/>
    <property type="match status" value="1"/>
</dbReference>
<keyword evidence="6 7" id="KW-0472">Membrane</keyword>
<reference evidence="8" key="1">
    <citation type="submission" date="2022-09" db="EMBL/GenBank/DDBJ databases">
        <title>Novel Mycoplasma species identified in domestic and wild animals.</title>
        <authorList>
            <person name="Volokhov D.V."/>
            <person name="Furtak V.A."/>
            <person name="Zagorodnyaya T.A."/>
        </authorList>
    </citation>
    <scope>NUCLEOTIDE SEQUENCE</scope>
    <source>
        <strain evidence="8">Oakley</strain>
    </source>
</reference>
<keyword evidence="5 7" id="KW-1133">Transmembrane helix</keyword>
<evidence type="ECO:0000313" key="9">
    <source>
        <dbReference type="Proteomes" id="UP001177160"/>
    </source>
</evidence>
<feature type="transmembrane region" description="Helical" evidence="7">
    <location>
        <begin position="311"/>
        <end position="336"/>
    </location>
</feature>
<protein>
    <submittedName>
        <fullName evidence="8">Permease</fullName>
    </submittedName>
</protein>
<dbReference type="EMBL" id="JAOVQM010000002">
    <property type="protein sequence ID" value="MCV2231818.1"/>
    <property type="molecule type" value="Genomic_DNA"/>
</dbReference>
<dbReference type="RefSeq" id="WP_263607971.1">
    <property type="nucleotide sequence ID" value="NZ_JAOVQM010000002.1"/>
</dbReference>
<dbReference type="InterPro" id="IPR005524">
    <property type="entry name" value="DUF318"/>
</dbReference>
<sequence length="337" mass="37117">MNIWSWFSDMFLKMTWLSQFFEWLFQSLGVEADSPLFHGLVFFFYDVIKIFILLSILIFISSYIQSYFTPEKTQAILGKFKGIWANTIGALLGTVTPFCSCSSIPIFIGFTKAGLPIGVTFSFLISSPLVDLASILLLATIFNGWVALAYVVTGLIIAIIGGTLISLFKMDQYVEDFVKEPSPMMMTDLGEPMEMTKKDRVNYGIAQVKEVIHKVWLYVLIGVGIGAIIHGYIPQALIEMVLGQDNPFSVVLATLVGIPMYADIFGTLPIAEALILKGVGLGTVLSFMMAVTALSLPSIVMLKKVVKTKLLVTFVGIVTVGILLVGYLFNAFGYLFI</sequence>
<feature type="transmembrane region" description="Helical" evidence="7">
    <location>
        <begin position="215"/>
        <end position="233"/>
    </location>
</feature>
<comment type="caution">
    <text evidence="8">The sequence shown here is derived from an EMBL/GenBank/DDBJ whole genome shotgun (WGS) entry which is preliminary data.</text>
</comment>
<name>A0ABT2Y513_9MOLU</name>
<comment type="similarity">
    <text evidence="2">Belongs to the UPF0718 family.</text>
</comment>
<evidence type="ECO:0000256" key="4">
    <source>
        <dbReference type="ARBA" id="ARBA00022692"/>
    </source>
</evidence>
<feature type="transmembrane region" description="Helical" evidence="7">
    <location>
        <begin position="114"/>
        <end position="138"/>
    </location>
</feature>
<evidence type="ECO:0000256" key="7">
    <source>
        <dbReference type="SAM" id="Phobius"/>
    </source>
</evidence>
<dbReference type="Proteomes" id="UP001177160">
    <property type="component" value="Unassembled WGS sequence"/>
</dbReference>
<dbReference type="InterPro" id="IPR053166">
    <property type="entry name" value="UPF0718_permease"/>
</dbReference>
<proteinExistence type="inferred from homology"/>
<keyword evidence="4 7" id="KW-0812">Transmembrane</keyword>
<dbReference type="Pfam" id="PF03773">
    <property type="entry name" value="ArsP_1"/>
    <property type="match status" value="1"/>
</dbReference>
<evidence type="ECO:0000256" key="5">
    <source>
        <dbReference type="ARBA" id="ARBA00022989"/>
    </source>
</evidence>
<feature type="transmembrane region" description="Helical" evidence="7">
    <location>
        <begin position="84"/>
        <end position="108"/>
    </location>
</feature>
<evidence type="ECO:0000256" key="3">
    <source>
        <dbReference type="ARBA" id="ARBA00022475"/>
    </source>
</evidence>
<gene>
    <name evidence="8" type="ORF">N7548_03150</name>
</gene>
<evidence type="ECO:0000313" key="8">
    <source>
        <dbReference type="EMBL" id="MCV2231818.1"/>
    </source>
</evidence>
<organism evidence="8 9">
    <name type="scientific">Paracholeplasma manati</name>
    <dbReference type="NCBI Taxonomy" id="591373"/>
    <lineage>
        <taxon>Bacteria</taxon>
        <taxon>Bacillati</taxon>
        <taxon>Mycoplasmatota</taxon>
        <taxon>Mollicutes</taxon>
        <taxon>Acholeplasmatales</taxon>
        <taxon>Acholeplasmataceae</taxon>
        <taxon>Paracholeplasma</taxon>
    </lineage>
</organism>
<accession>A0ABT2Y513</accession>
<feature type="transmembrane region" description="Helical" evidence="7">
    <location>
        <begin position="245"/>
        <end position="262"/>
    </location>
</feature>
<evidence type="ECO:0000256" key="2">
    <source>
        <dbReference type="ARBA" id="ARBA00006386"/>
    </source>
</evidence>
<feature type="transmembrane region" description="Helical" evidence="7">
    <location>
        <begin position="145"/>
        <end position="168"/>
    </location>
</feature>
<keyword evidence="3" id="KW-1003">Cell membrane</keyword>
<evidence type="ECO:0000256" key="6">
    <source>
        <dbReference type="ARBA" id="ARBA00023136"/>
    </source>
</evidence>
<comment type="subcellular location">
    <subcellularLocation>
        <location evidence="1">Cell membrane</location>
        <topology evidence="1">Multi-pass membrane protein</topology>
    </subcellularLocation>
</comment>
<evidence type="ECO:0000256" key="1">
    <source>
        <dbReference type="ARBA" id="ARBA00004651"/>
    </source>
</evidence>
<dbReference type="PANTHER" id="PTHR42775">
    <property type="entry name" value="PERMEASE RV2963-RELATED"/>
    <property type="match status" value="1"/>
</dbReference>